<reference evidence="2 3" key="1">
    <citation type="journal article" date="2009" name="BMC Genomics">
        <title>The complete genome sequence of Xanthomonas albilineans provides new insights into the reductive genome evolution of the xylem-limited Xanthomonadaceae.</title>
        <authorList>
            <person name="Pieretti I."/>
            <person name="Royer M."/>
            <person name="Barbe V."/>
            <person name="Carrere S."/>
            <person name="Koebnik R."/>
            <person name="Cociancich S."/>
            <person name="Couloux A."/>
            <person name="Darrasse A."/>
            <person name="Gouzy J."/>
            <person name="Jacques M.A."/>
            <person name="Lauber E."/>
            <person name="Manceau C."/>
            <person name="Mangenot S."/>
            <person name="Poussier S."/>
            <person name="Segurens B."/>
            <person name="Szurek B."/>
            <person name="Verdier V."/>
            <person name="Arlat M."/>
            <person name="Rott P."/>
        </authorList>
    </citation>
    <scope>NUCLEOTIDE SEQUENCE [LARGE SCALE GENOMIC DNA]</scope>
    <source>
        <strain evidence="3">GPE PC73 / CFBP 7063</strain>
    </source>
</reference>
<dbReference type="Proteomes" id="UP000001890">
    <property type="component" value="Chromosome"/>
</dbReference>
<name>D2U9F0_XANAP</name>
<dbReference type="KEGG" id="xal:XALC_0134"/>
<feature type="signal peptide" evidence="1">
    <location>
        <begin position="1"/>
        <end position="22"/>
    </location>
</feature>
<dbReference type="Gene3D" id="2.50.20.10">
    <property type="entry name" value="Lipoprotein localisation LolA/LolB/LppX"/>
    <property type="match status" value="1"/>
</dbReference>
<protein>
    <submittedName>
        <fullName evidence="2">Hypothetical secreted protein</fullName>
    </submittedName>
</protein>
<dbReference type="GeneID" id="57875509"/>
<keyword evidence="3" id="KW-1185">Reference proteome</keyword>
<dbReference type="eggNOG" id="COG2834">
    <property type="taxonomic scope" value="Bacteria"/>
</dbReference>
<dbReference type="RefSeq" id="WP_012914697.1">
    <property type="nucleotide sequence ID" value="NC_013722.1"/>
</dbReference>
<dbReference type="EMBL" id="FP565176">
    <property type="protein sequence ID" value="CBA14680.1"/>
    <property type="molecule type" value="Genomic_DNA"/>
</dbReference>
<sequence length="215" mass="23427">MPMRRTLLSMLILLCSAARLYAASPEPLDPDWILQQLVRPVPVSTAFVELRGSVLLKAPLRVQGEYRRPDAQTLVREVTAPYHEITTLRGGEAMLERDGKPPKRFSLARVPELAGLQSGFGALLSGDRAQLQQQYTLSSVGTREHWQLQLQPKQPALAAHVRSLRLYGRGTELRCIETTPASGEVQRTLLAGAAQAAADIAETAALTALCHGDAT</sequence>
<dbReference type="Pfam" id="PF19574">
    <property type="entry name" value="LolA_3"/>
    <property type="match status" value="1"/>
</dbReference>
<dbReference type="AlphaFoldDB" id="D2U9F0"/>
<evidence type="ECO:0000313" key="2">
    <source>
        <dbReference type="EMBL" id="CBA14680.1"/>
    </source>
</evidence>
<gene>
    <name evidence="2" type="ordered locus">XALc_0134</name>
</gene>
<accession>D2U9F0</accession>
<evidence type="ECO:0000313" key="3">
    <source>
        <dbReference type="Proteomes" id="UP000001890"/>
    </source>
</evidence>
<proteinExistence type="predicted"/>
<feature type="chain" id="PRO_5003036910" evidence="1">
    <location>
        <begin position="23"/>
        <end position="215"/>
    </location>
</feature>
<organism evidence="2 3">
    <name type="scientific">Xanthomonas albilineans (strain GPE PC73 / CFBP 7063)</name>
    <dbReference type="NCBI Taxonomy" id="380358"/>
    <lineage>
        <taxon>Bacteria</taxon>
        <taxon>Pseudomonadati</taxon>
        <taxon>Pseudomonadota</taxon>
        <taxon>Gammaproteobacteria</taxon>
        <taxon>Lysobacterales</taxon>
        <taxon>Lysobacteraceae</taxon>
        <taxon>Xanthomonas</taxon>
    </lineage>
</organism>
<dbReference type="STRING" id="380358.XALC_0134"/>
<keyword evidence="1" id="KW-0732">Signal</keyword>
<dbReference type="InterPro" id="IPR004564">
    <property type="entry name" value="OM_lipoprot_carrier_LolA-like"/>
</dbReference>
<evidence type="ECO:0000256" key="1">
    <source>
        <dbReference type="SAM" id="SignalP"/>
    </source>
</evidence>